<dbReference type="Pfam" id="PF01381">
    <property type="entry name" value="HTH_3"/>
    <property type="match status" value="1"/>
</dbReference>
<protein>
    <submittedName>
        <fullName evidence="2">SAVED domain-containing protein</fullName>
    </submittedName>
</protein>
<dbReference type="PROSITE" id="PS50943">
    <property type="entry name" value="HTH_CROC1"/>
    <property type="match status" value="1"/>
</dbReference>
<evidence type="ECO:0000313" key="2">
    <source>
        <dbReference type="EMBL" id="MFC6081714.1"/>
    </source>
</evidence>
<sequence>MGKSGTGIGEVIRSLRLDRGWSAQKLAEECARAGMPSLTRGTLAKIESGVRKNVSIEEARALAYSFGVEIDYLWGSLQSHSLRRDQGLIFISIGGPSNRATYERSLPRLNLENAEILGEYVREGYIGKDGAEKGRIGLEDVAKEVRDFARAWSEDSRYSALHLFYRGPVAIAPLLGRILAAAKPLVVYHYEDGVYSRAYTLDRRFMLPR</sequence>
<dbReference type="Pfam" id="PF18145">
    <property type="entry name" value="SAVED"/>
    <property type="match status" value="1"/>
</dbReference>
<dbReference type="CDD" id="cd00093">
    <property type="entry name" value="HTH_XRE"/>
    <property type="match status" value="1"/>
</dbReference>
<feature type="domain" description="HTH cro/C1-type" evidence="1">
    <location>
        <begin position="12"/>
        <end position="73"/>
    </location>
</feature>
<evidence type="ECO:0000313" key="3">
    <source>
        <dbReference type="Proteomes" id="UP001596137"/>
    </source>
</evidence>
<accession>A0ABW1NED6</accession>
<keyword evidence="3" id="KW-1185">Reference proteome</keyword>
<dbReference type="SMART" id="SM00530">
    <property type="entry name" value="HTH_XRE"/>
    <property type="match status" value="1"/>
</dbReference>
<reference evidence="3" key="1">
    <citation type="journal article" date="2019" name="Int. J. Syst. Evol. Microbiol.">
        <title>The Global Catalogue of Microorganisms (GCM) 10K type strain sequencing project: providing services to taxonomists for standard genome sequencing and annotation.</title>
        <authorList>
            <consortium name="The Broad Institute Genomics Platform"/>
            <consortium name="The Broad Institute Genome Sequencing Center for Infectious Disease"/>
            <person name="Wu L."/>
            <person name="Ma J."/>
        </authorList>
    </citation>
    <scope>NUCLEOTIDE SEQUENCE [LARGE SCALE GENOMIC DNA]</scope>
    <source>
        <strain evidence="3">JCM 30346</strain>
    </source>
</reference>
<dbReference type="InterPro" id="IPR010982">
    <property type="entry name" value="Lambda_DNA-bd_dom_sf"/>
</dbReference>
<gene>
    <name evidence="2" type="ORF">ACFP1K_11135</name>
</gene>
<dbReference type="Proteomes" id="UP001596137">
    <property type="component" value="Unassembled WGS sequence"/>
</dbReference>
<dbReference type="InterPro" id="IPR001387">
    <property type="entry name" value="Cro/C1-type_HTH"/>
</dbReference>
<dbReference type="RefSeq" id="WP_380750195.1">
    <property type="nucleotide sequence ID" value="NZ_JBHSRF010000011.1"/>
</dbReference>
<dbReference type="EMBL" id="JBHSRF010000011">
    <property type="protein sequence ID" value="MFC6081714.1"/>
    <property type="molecule type" value="Genomic_DNA"/>
</dbReference>
<dbReference type="SUPFAM" id="SSF47413">
    <property type="entry name" value="lambda repressor-like DNA-binding domains"/>
    <property type="match status" value="1"/>
</dbReference>
<dbReference type="NCBIfam" id="NF033611">
    <property type="entry name" value="SAVED"/>
    <property type="match status" value="1"/>
</dbReference>
<dbReference type="InterPro" id="IPR040836">
    <property type="entry name" value="SAVED"/>
</dbReference>
<organism evidence="2 3">
    <name type="scientific">Sphaerisporangium aureirubrum</name>
    <dbReference type="NCBI Taxonomy" id="1544736"/>
    <lineage>
        <taxon>Bacteria</taxon>
        <taxon>Bacillati</taxon>
        <taxon>Actinomycetota</taxon>
        <taxon>Actinomycetes</taxon>
        <taxon>Streptosporangiales</taxon>
        <taxon>Streptosporangiaceae</taxon>
        <taxon>Sphaerisporangium</taxon>
    </lineage>
</organism>
<comment type="caution">
    <text evidence="2">The sequence shown here is derived from an EMBL/GenBank/DDBJ whole genome shotgun (WGS) entry which is preliminary data.</text>
</comment>
<evidence type="ECO:0000259" key="1">
    <source>
        <dbReference type="PROSITE" id="PS50943"/>
    </source>
</evidence>
<proteinExistence type="predicted"/>
<dbReference type="Gene3D" id="1.10.260.40">
    <property type="entry name" value="lambda repressor-like DNA-binding domains"/>
    <property type="match status" value="1"/>
</dbReference>
<name>A0ABW1NED6_9ACTN</name>